<dbReference type="OrthoDB" id="9801160at2"/>
<dbReference type="AlphaFoldDB" id="A0A1M4SIE0"/>
<dbReference type="Proteomes" id="UP000184251">
    <property type="component" value="Unassembled WGS sequence"/>
</dbReference>
<keyword evidence="3" id="KW-1185">Reference proteome</keyword>
<dbReference type="InterPro" id="IPR006674">
    <property type="entry name" value="HD_domain"/>
</dbReference>
<dbReference type="Pfam" id="PF01966">
    <property type="entry name" value="HD"/>
    <property type="match status" value="1"/>
</dbReference>
<dbReference type="PANTHER" id="PTHR38659:SF2">
    <property type="entry name" value="HDIG DOMAIN PROTEIN"/>
    <property type="match status" value="1"/>
</dbReference>
<protein>
    <submittedName>
        <fullName evidence="2">HDIG domain-containing protein</fullName>
    </submittedName>
</protein>
<sequence>MGYIPDLNEAQNLLEEYNQDKFLLKHGKIVSGIMGYFAKKYDPDNEEFWRVAGLLHDLDFERYPKEHCIKTKEIMKDMDFDDKLIRAVESHGFGIVTDVEPEHMMEKILYTTDELSGLIGAAAIMRPSRSLRDLGVKSVMKKFKTPSFAKGCSREVIAKGAQMLDMELRDLIEITIEAMRSMGDEILD</sequence>
<name>A0A1M4SIE0_9FIRM</name>
<reference evidence="2 3" key="1">
    <citation type="submission" date="2016-11" db="EMBL/GenBank/DDBJ databases">
        <authorList>
            <person name="Jaros S."/>
            <person name="Januszkiewicz K."/>
            <person name="Wedrychowicz H."/>
        </authorList>
    </citation>
    <scope>NUCLEOTIDE SEQUENCE [LARGE SCALE GENOMIC DNA]</scope>
    <source>
        <strain evidence="2 3">DSM 14828</strain>
    </source>
</reference>
<dbReference type="PANTHER" id="PTHR38659">
    <property type="entry name" value="METAL-DEPENDENT PHOSPHOHYDROLASE"/>
    <property type="match status" value="1"/>
</dbReference>
<proteinExistence type="predicted"/>
<dbReference type="EMBL" id="FQTU01000001">
    <property type="protein sequence ID" value="SHE31975.1"/>
    <property type="molecule type" value="Genomic_DNA"/>
</dbReference>
<accession>A0A1M4SIE0</accession>
<dbReference type="RefSeq" id="WP_073269262.1">
    <property type="nucleotide sequence ID" value="NZ_FQTU01000001.1"/>
</dbReference>
<evidence type="ECO:0000259" key="1">
    <source>
        <dbReference type="Pfam" id="PF01966"/>
    </source>
</evidence>
<organism evidence="2 3">
    <name type="scientific">Alkalibacter saccharofermentans DSM 14828</name>
    <dbReference type="NCBI Taxonomy" id="1120975"/>
    <lineage>
        <taxon>Bacteria</taxon>
        <taxon>Bacillati</taxon>
        <taxon>Bacillota</taxon>
        <taxon>Clostridia</taxon>
        <taxon>Eubacteriales</taxon>
        <taxon>Eubacteriaceae</taxon>
        <taxon>Alkalibacter</taxon>
    </lineage>
</organism>
<dbReference type="NCBIfam" id="TIGR00277">
    <property type="entry name" value="HDIG"/>
    <property type="match status" value="1"/>
</dbReference>
<evidence type="ECO:0000313" key="2">
    <source>
        <dbReference type="EMBL" id="SHE31975.1"/>
    </source>
</evidence>
<dbReference type="Gene3D" id="1.10.3210.10">
    <property type="entry name" value="Hypothetical protein af1432"/>
    <property type="match status" value="1"/>
</dbReference>
<evidence type="ECO:0000313" key="3">
    <source>
        <dbReference type="Proteomes" id="UP000184251"/>
    </source>
</evidence>
<feature type="domain" description="HD" evidence="1">
    <location>
        <begin position="26"/>
        <end position="112"/>
    </location>
</feature>
<gene>
    <name evidence="2" type="ORF">SAMN02746064_00273</name>
</gene>
<dbReference type="STRING" id="1120975.SAMN02746064_00273"/>
<dbReference type="SUPFAM" id="SSF109604">
    <property type="entry name" value="HD-domain/PDEase-like"/>
    <property type="match status" value="1"/>
</dbReference>
<dbReference type="InterPro" id="IPR006675">
    <property type="entry name" value="HDIG_dom"/>
</dbReference>